<dbReference type="GO" id="GO:0043531">
    <property type="term" value="F:ADP binding"/>
    <property type="evidence" value="ECO:0007669"/>
    <property type="project" value="InterPro"/>
</dbReference>
<evidence type="ECO:0000313" key="4">
    <source>
        <dbReference type="Proteomes" id="UP000244005"/>
    </source>
</evidence>
<protein>
    <recommendedName>
        <fullName evidence="2">NB-ARC domain-containing protein</fullName>
    </recommendedName>
</protein>
<dbReference type="Gene3D" id="3.80.10.10">
    <property type="entry name" value="Ribonuclease Inhibitor"/>
    <property type="match status" value="2"/>
</dbReference>
<dbReference type="PANTHER" id="PTHR11017">
    <property type="entry name" value="LEUCINE-RICH REPEAT-CONTAINING PROTEIN"/>
    <property type="match status" value="1"/>
</dbReference>
<dbReference type="SUPFAM" id="SSF52540">
    <property type="entry name" value="P-loop containing nucleoside triphosphate hydrolases"/>
    <property type="match status" value="1"/>
</dbReference>
<dbReference type="EMBL" id="KZ772856">
    <property type="protein sequence ID" value="PTQ27651.1"/>
    <property type="molecule type" value="Genomic_DNA"/>
</dbReference>
<evidence type="ECO:0000256" key="1">
    <source>
        <dbReference type="SAM" id="MobiDB-lite"/>
    </source>
</evidence>
<accession>A0A2R6W1D1</accession>
<dbReference type="Proteomes" id="UP000244005">
    <property type="component" value="Unassembled WGS sequence"/>
</dbReference>
<organism evidence="3 4">
    <name type="scientific">Marchantia polymorpha</name>
    <name type="common">Common liverwort</name>
    <name type="synonym">Marchantia aquatica</name>
    <dbReference type="NCBI Taxonomy" id="3197"/>
    <lineage>
        <taxon>Eukaryota</taxon>
        <taxon>Viridiplantae</taxon>
        <taxon>Streptophyta</taxon>
        <taxon>Embryophyta</taxon>
        <taxon>Marchantiophyta</taxon>
        <taxon>Marchantiopsida</taxon>
        <taxon>Marchantiidae</taxon>
        <taxon>Marchantiales</taxon>
        <taxon>Marchantiaceae</taxon>
        <taxon>Marchantia</taxon>
    </lineage>
</organism>
<dbReference type="Pfam" id="PF00931">
    <property type="entry name" value="NB-ARC"/>
    <property type="match status" value="1"/>
</dbReference>
<dbReference type="AlphaFoldDB" id="A0A2R6W1D1"/>
<dbReference type="InterPro" id="IPR027417">
    <property type="entry name" value="P-loop_NTPase"/>
</dbReference>
<proteinExistence type="predicted"/>
<dbReference type="GO" id="GO:0006952">
    <property type="term" value="P:defense response"/>
    <property type="evidence" value="ECO:0007669"/>
    <property type="project" value="InterPro"/>
</dbReference>
<dbReference type="InterPro" id="IPR032675">
    <property type="entry name" value="LRR_dom_sf"/>
</dbReference>
<keyword evidence="4" id="KW-1185">Reference proteome</keyword>
<dbReference type="InterPro" id="IPR044974">
    <property type="entry name" value="Disease_R_plants"/>
</dbReference>
<dbReference type="OrthoDB" id="1733683at2759"/>
<evidence type="ECO:0000313" key="3">
    <source>
        <dbReference type="EMBL" id="PTQ27651.1"/>
    </source>
</evidence>
<evidence type="ECO:0000259" key="2">
    <source>
        <dbReference type="Pfam" id="PF00931"/>
    </source>
</evidence>
<dbReference type="PRINTS" id="PR00364">
    <property type="entry name" value="DISEASERSIST"/>
</dbReference>
<dbReference type="InterPro" id="IPR002182">
    <property type="entry name" value="NB-ARC"/>
</dbReference>
<dbReference type="SUPFAM" id="SSF52058">
    <property type="entry name" value="L domain-like"/>
    <property type="match status" value="1"/>
</dbReference>
<dbReference type="Gene3D" id="3.40.50.300">
    <property type="entry name" value="P-loop containing nucleotide triphosphate hydrolases"/>
    <property type="match status" value="1"/>
</dbReference>
<gene>
    <name evidence="3" type="ORF">MARPO_0188s0001</name>
</gene>
<feature type="domain" description="NB-ARC" evidence="2">
    <location>
        <begin position="288"/>
        <end position="442"/>
    </location>
</feature>
<reference evidence="4" key="1">
    <citation type="journal article" date="2017" name="Cell">
        <title>Insights into land plant evolution garnered from the Marchantia polymorpha genome.</title>
        <authorList>
            <person name="Bowman J.L."/>
            <person name="Kohchi T."/>
            <person name="Yamato K.T."/>
            <person name="Jenkins J."/>
            <person name="Shu S."/>
            <person name="Ishizaki K."/>
            <person name="Yamaoka S."/>
            <person name="Nishihama R."/>
            <person name="Nakamura Y."/>
            <person name="Berger F."/>
            <person name="Adam C."/>
            <person name="Aki S.S."/>
            <person name="Althoff F."/>
            <person name="Araki T."/>
            <person name="Arteaga-Vazquez M.A."/>
            <person name="Balasubrmanian S."/>
            <person name="Barry K."/>
            <person name="Bauer D."/>
            <person name="Boehm C.R."/>
            <person name="Briginshaw L."/>
            <person name="Caballero-Perez J."/>
            <person name="Catarino B."/>
            <person name="Chen F."/>
            <person name="Chiyoda S."/>
            <person name="Chovatia M."/>
            <person name="Davies K.M."/>
            <person name="Delmans M."/>
            <person name="Demura T."/>
            <person name="Dierschke T."/>
            <person name="Dolan L."/>
            <person name="Dorantes-Acosta A.E."/>
            <person name="Eklund D.M."/>
            <person name="Florent S.N."/>
            <person name="Flores-Sandoval E."/>
            <person name="Fujiyama A."/>
            <person name="Fukuzawa H."/>
            <person name="Galik B."/>
            <person name="Grimanelli D."/>
            <person name="Grimwood J."/>
            <person name="Grossniklaus U."/>
            <person name="Hamada T."/>
            <person name="Haseloff J."/>
            <person name="Hetherington A.J."/>
            <person name="Higo A."/>
            <person name="Hirakawa Y."/>
            <person name="Hundley H.N."/>
            <person name="Ikeda Y."/>
            <person name="Inoue K."/>
            <person name="Inoue S.I."/>
            <person name="Ishida S."/>
            <person name="Jia Q."/>
            <person name="Kakita M."/>
            <person name="Kanazawa T."/>
            <person name="Kawai Y."/>
            <person name="Kawashima T."/>
            <person name="Kennedy M."/>
            <person name="Kinose K."/>
            <person name="Kinoshita T."/>
            <person name="Kohara Y."/>
            <person name="Koide E."/>
            <person name="Komatsu K."/>
            <person name="Kopischke S."/>
            <person name="Kubo M."/>
            <person name="Kyozuka J."/>
            <person name="Lagercrantz U."/>
            <person name="Lin S.S."/>
            <person name="Lindquist E."/>
            <person name="Lipzen A.M."/>
            <person name="Lu C.W."/>
            <person name="De Luna E."/>
            <person name="Martienssen R.A."/>
            <person name="Minamino N."/>
            <person name="Mizutani M."/>
            <person name="Mizutani M."/>
            <person name="Mochizuki N."/>
            <person name="Monte I."/>
            <person name="Mosher R."/>
            <person name="Nagasaki H."/>
            <person name="Nakagami H."/>
            <person name="Naramoto S."/>
            <person name="Nishitani K."/>
            <person name="Ohtani M."/>
            <person name="Okamoto T."/>
            <person name="Okumura M."/>
            <person name="Phillips J."/>
            <person name="Pollak B."/>
            <person name="Reinders A."/>
            <person name="Rovekamp M."/>
            <person name="Sano R."/>
            <person name="Sawa S."/>
            <person name="Schmid M.W."/>
            <person name="Shirakawa M."/>
            <person name="Solano R."/>
            <person name="Spunde A."/>
            <person name="Suetsugu N."/>
            <person name="Sugano S."/>
            <person name="Sugiyama A."/>
            <person name="Sun R."/>
            <person name="Suzuki Y."/>
            <person name="Takenaka M."/>
            <person name="Takezawa D."/>
            <person name="Tomogane H."/>
            <person name="Tsuzuki M."/>
            <person name="Ueda T."/>
            <person name="Umeda M."/>
            <person name="Ward J.M."/>
            <person name="Watanabe Y."/>
            <person name="Yazaki K."/>
            <person name="Yokoyama R."/>
            <person name="Yoshitake Y."/>
            <person name="Yotsui I."/>
            <person name="Zachgo S."/>
            <person name="Schmutz J."/>
        </authorList>
    </citation>
    <scope>NUCLEOTIDE SEQUENCE [LARGE SCALE GENOMIC DNA]</scope>
    <source>
        <strain evidence="4">Tak-1</strain>
    </source>
</reference>
<sequence>MRKIFRSGYGKLPKRSTSTNNGAVMEDKPSTPDDANSSKSPEERARELLKFIIQPEDQNTATAATKKDDKLDAFGESVKDNLTFYGFIGDKIGGLANNKAIATQSENSGSFGTEAGREISNILTGLGSAHIVGAIFLVVGHLLDRWVTMGKNKKDLENYRKSLSRMAKHVTKLEQLASNTHAVEFLQAAFEKIFDHAAFCNQMMHSHSKSLGKRFCFATKHKDKIAEMQKDMDDMYRDLILAAWYADIHGEQDTKFEPSEDTVLVGIDKLVEDKVLELEPSDQRVVRALVVTGLPGVGKSSVGGKIAERVIKKYGHHVCMLDITVLDMHSERKIQALLYKKLSPTGVKMAFSNAADGRKHLQKLFSKLEKPVLIFFDNVLNFTTIEELLPKDVSKLPAGSLILVTTTNQQVINVLEEKGARTSICEVHGLEEEQARDLLLKEILGDVDMKLPSDLSRELMRYKEKEEMMLRKLLRLCGELPLAIMCVGSHISRRGQNYLRDTGQNYLRDTGHWPLATDLHNPSLKEAYAQLFEHRDVQEGLVKKLKDAVLHACNSLSQGDPMGTGENTLDQSVNFACQQLSYNPLLQEAFLSIVHLHVGRDYSEVELLCGAELVETLRQLSLVRRLVYKDGTLSPILNVHHVLIGAGRRIANVQFEGRWLVREDGDDDVVECFHNYQLERRLHLPRFIKLDHCDIDLPAEKLDYVTTDLRHFEVRGVRIIGDCSVHPRMLECLKIERCPLPFLLHNLQKLKFLYLDFENTTSNLECIQNMPSLAKVTVKNSTTLRCLGSGLPTLSEVSIFKCSNFESIEGLNPLAVRQLEIASCPEFRDFLRVGLLSKLTELYLVGCQHSEFPEDFEIPSGVQDLDFSRNYKLTVQPRNAPGNKIRKLNLGCCTSLTTVSVIDLKSLEYLVLGGCSKLENLTLSDENLKTLKHLEVQGCASSKLKQSIASLMNRFPPSLRLIQHDWLEEQDEECTAPTRCELLTRCIKLNWRKRRTVKFRGRCFTFPPNGYNRKKDM</sequence>
<feature type="region of interest" description="Disordered" evidence="1">
    <location>
        <begin position="1"/>
        <end position="45"/>
    </location>
</feature>
<name>A0A2R6W1D1_MARPO</name>
<dbReference type="OMA" id="ARTSICE"/>
<dbReference type="Gramene" id="Mp4g08790.1">
    <property type="protein sequence ID" value="Mp4g08790.1.cds"/>
    <property type="gene ID" value="Mp4g08790"/>
</dbReference>